<evidence type="ECO:0000256" key="1">
    <source>
        <dbReference type="SAM" id="MobiDB-lite"/>
    </source>
</evidence>
<comment type="caution">
    <text evidence="2">The sequence shown here is derived from an EMBL/GenBank/DDBJ whole genome shotgun (WGS) entry which is preliminary data.</text>
</comment>
<dbReference type="AlphaFoldDB" id="A0A8T3C8K7"/>
<feature type="compositionally biased region" description="Polar residues" evidence="1">
    <location>
        <begin position="40"/>
        <end position="54"/>
    </location>
</feature>
<organism evidence="2 3">
    <name type="scientific">Dendrobium nobile</name>
    <name type="common">Orchid</name>
    <dbReference type="NCBI Taxonomy" id="94219"/>
    <lineage>
        <taxon>Eukaryota</taxon>
        <taxon>Viridiplantae</taxon>
        <taxon>Streptophyta</taxon>
        <taxon>Embryophyta</taxon>
        <taxon>Tracheophyta</taxon>
        <taxon>Spermatophyta</taxon>
        <taxon>Magnoliopsida</taxon>
        <taxon>Liliopsida</taxon>
        <taxon>Asparagales</taxon>
        <taxon>Orchidaceae</taxon>
        <taxon>Epidendroideae</taxon>
        <taxon>Malaxideae</taxon>
        <taxon>Dendrobiinae</taxon>
        <taxon>Dendrobium</taxon>
    </lineage>
</organism>
<proteinExistence type="predicted"/>
<dbReference type="Proteomes" id="UP000829196">
    <property type="component" value="Unassembled WGS sequence"/>
</dbReference>
<reference evidence="2" key="1">
    <citation type="journal article" date="2022" name="Front. Genet.">
        <title>Chromosome-Scale Assembly of the Dendrobium nobile Genome Provides Insights Into the Molecular Mechanism of the Biosynthesis of the Medicinal Active Ingredient of Dendrobium.</title>
        <authorList>
            <person name="Xu Q."/>
            <person name="Niu S.-C."/>
            <person name="Li K.-L."/>
            <person name="Zheng P.-J."/>
            <person name="Zhang X.-J."/>
            <person name="Jia Y."/>
            <person name="Liu Y."/>
            <person name="Niu Y.-X."/>
            <person name="Yu L.-H."/>
            <person name="Chen D.-F."/>
            <person name="Zhang G.-Q."/>
        </authorList>
    </citation>
    <scope>NUCLEOTIDE SEQUENCE</scope>
    <source>
        <tissue evidence="2">Leaf</tissue>
    </source>
</reference>
<evidence type="ECO:0000313" key="3">
    <source>
        <dbReference type="Proteomes" id="UP000829196"/>
    </source>
</evidence>
<gene>
    <name evidence="2" type="ORF">KFK09_000416</name>
</gene>
<dbReference type="EMBL" id="JAGYWB010000001">
    <property type="protein sequence ID" value="KAI0530868.1"/>
    <property type="molecule type" value="Genomic_DNA"/>
</dbReference>
<accession>A0A8T3C8K7</accession>
<sequence length="54" mass="6305">MDELEKVDVDLQQTLRLDFFVIYALQNGEKQQQQRDRGTSQKVARSSSGPQKFF</sequence>
<name>A0A8T3C8K7_DENNO</name>
<keyword evidence="3" id="KW-1185">Reference proteome</keyword>
<protein>
    <submittedName>
        <fullName evidence="2">Uncharacterized protein</fullName>
    </submittedName>
</protein>
<feature type="region of interest" description="Disordered" evidence="1">
    <location>
        <begin position="29"/>
        <end position="54"/>
    </location>
</feature>
<evidence type="ECO:0000313" key="2">
    <source>
        <dbReference type="EMBL" id="KAI0530868.1"/>
    </source>
</evidence>